<dbReference type="Proteomes" id="UP000198848">
    <property type="component" value="Unassembled WGS sequence"/>
</dbReference>
<dbReference type="STRING" id="1095778.SAMN04489842_2432"/>
<evidence type="ECO:0000256" key="8">
    <source>
        <dbReference type="HAMAP-Rule" id="MF_00265"/>
    </source>
</evidence>
<dbReference type="EC" id="3.1.-.-" evidence="8"/>
<keyword evidence="4 8" id="KW-0479">Metal-binding</keyword>
<name>A0A1H1GGZ7_NATTX</name>
<dbReference type="HAMAP" id="MF_00265">
    <property type="entry name" value="VapC_Nob1"/>
    <property type="match status" value="1"/>
</dbReference>
<keyword evidence="11" id="KW-1185">Reference proteome</keyword>
<dbReference type="RefSeq" id="WP_090382011.1">
    <property type="nucleotide sequence ID" value="NZ_FNLC01000002.1"/>
</dbReference>
<proteinExistence type="inferred from homology"/>
<comment type="function">
    <text evidence="8">Toxic component of a toxin-antitoxin (TA) system. An RNase.</text>
</comment>
<keyword evidence="6 8" id="KW-0460">Magnesium</keyword>
<accession>A0A1H1GGZ7</accession>
<keyword evidence="3 8" id="KW-0540">Nuclease</keyword>
<evidence type="ECO:0000256" key="4">
    <source>
        <dbReference type="ARBA" id="ARBA00022723"/>
    </source>
</evidence>
<evidence type="ECO:0000256" key="5">
    <source>
        <dbReference type="ARBA" id="ARBA00022801"/>
    </source>
</evidence>
<dbReference type="PANTHER" id="PTHR33653">
    <property type="entry name" value="RIBONUCLEASE VAPC2"/>
    <property type="match status" value="1"/>
</dbReference>
<dbReference type="InterPro" id="IPR002716">
    <property type="entry name" value="PIN_dom"/>
</dbReference>
<protein>
    <recommendedName>
        <fullName evidence="8">Ribonuclease VapC</fullName>
        <shortName evidence="8">RNase VapC</shortName>
        <ecNumber evidence="8">3.1.-.-</ecNumber>
    </recommendedName>
    <alternativeName>
        <fullName evidence="8">Putative toxin VapC</fullName>
    </alternativeName>
</protein>
<evidence type="ECO:0000259" key="9">
    <source>
        <dbReference type="Pfam" id="PF01850"/>
    </source>
</evidence>
<evidence type="ECO:0000313" key="10">
    <source>
        <dbReference type="EMBL" id="SDR12582.1"/>
    </source>
</evidence>
<evidence type="ECO:0000256" key="6">
    <source>
        <dbReference type="ARBA" id="ARBA00022842"/>
    </source>
</evidence>
<dbReference type="SUPFAM" id="SSF88723">
    <property type="entry name" value="PIN domain-like"/>
    <property type="match status" value="1"/>
</dbReference>
<dbReference type="InterPro" id="IPR050556">
    <property type="entry name" value="Type_II_TA_system_RNase"/>
</dbReference>
<dbReference type="GO" id="GO:0004519">
    <property type="term" value="F:endonuclease activity"/>
    <property type="evidence" value="ECO:0007669"/>
    <property type="project" value="UniProtKB-KW"/>
</dbReference>
<organism evidence="10 11">
    <name type="scientific">Natronobacterium texcoconense</name>
    <dbReference type="NCBI Taxonomy" id="1095778"/>
    <lineage>
        <taxon>Archaea</taxon>
        <taxon>Methanobacteriati</taxon>
        <taxon>Methanobacteriota</taxon>
        <taxon>Stenosarchaea group</taxon>
        <taxon>Halobacteria</taxon>
        <taxon>Halobacteriales</taxon>
        <taxon>Natrialbaceae</taxon>
        <taxon>Natronobacterium</taxon>
    </lineage>
</organism>
<dbReference type="InterPro" id="IPR022907">
    <property type="entry name" value="VapC_family"/>
</dbReference>
<dbReference type="InterPro" id="IPR029060">
    <property type="entry name" value="PIN-like_dom_sf"/>
</dbReference>
<dbReference type="AlphaFoldDB" id="A0A1H1GGZ7"/>
<feature type="domain" description="PIN" evidence="9">
    <location>
        <begin position="3"/>
        <end position="127"/>
    </location>
</feature>
<feature type="binding site" evidence="8">
    <location>
        <position position="5"/>
    </location>
    <ligand>
        <name>Mg(2+)</name>
        <dbReference type="ChEBI" id="CHEBI:18420"/>
    </ligand>
</feature>
<keyword evidence="2 8" id="KW-1277">Toxin-antitoxin system</keyword>
<evidence type="ECO:0000256" key="7">
    <source>
        <dbReference type="ARBA" id="ARBA00038093"/>
    </source>
</evidence>
<keyword evidence="10" id="KW-0255">Endonuclease</keyword>
<gene>
    <name evidence="8" type="primary">vapC</name>
    <name evidence="10" type="ORF">SAMN04489842_2432</name>
</gene>
<feature type="binding site" evidence="8">
    <location>
        <position position="100"/>
    </location>
    <ligand>
        <name>Mg(2+)</name>
        <dbReference type="ChEBI" id="CHEBI:18420"/>
    </ligand>
</feature>
<dbReference type="CDD" id="cd09881">
    <property type="entry name" value="PIN_VapC4-5_FitB-like"/>
    <property type="match status" value="1"/>
</dbReference>
<evidence type="ECO:0000256" key="3">
    <source>
        <dbReference type="ARBA" id="ARBA00022722"/>
    </source>
</evidence>
<dbReference type="EMBL" id="FNLC01000002">
    <property type="protein sequence ID" value="SDR12582.1"/>
    <property type="molecule type" value="Genomic_DNA"/>
</dbReference>
<comment type="similarity">
    <text evidence="7 8">Belongs to the PINc/VapC protein family.</text>
</comment>
<reference evidence="11" key="1">
    <citation type="submission" date="2016-10" db="EMBL/GenBank/DDBJ databases">
        <authorList>
            <person name="Varghese N."/>
            <person name="Submissions S."/>
        </authorList>
    </citation>
    <scope>NUCLEOTIDE SEQUENCE [LARGE SCALE GENOMIC DNA]</scope>
    <source>
        <strain evidence="11">DSM 24767</strain>
    </source>
</reference>
<dbReference type="GO" id="GO:0004540">
    <property type="term" value="F:RNA nuclease activity"/>
    <property type="evidence" value="ECO:0007669"/>
    <property type="project" value="InterPro"/>
</dbReference>
<evidence type="ECO:0000313" key="11">
    <source>
        <dbReference type="Proteomes" id="UP000198848"/>
    </source>
</evidence>
<evidence type="ECO:0000256" key="2">
    <source>
        <dbReference type="ARBA" id="ARBA00022649"/>
    </source>
</evidence>
<dbReference type="OrthoDB" id="38049at2157"/>
<dbReference type="GO" id="GO:0016787">
    <property type="term" value="F:hydrolase activity"/>
    <property type="evidence" value="ECO:0007669"/>
    <property type="project" value="UniProtKB-KW"/>
</dbReference>
<dbReference type="Gene3D" id="3.40.50.1010">
    <property type="entry name" value="5'-nuclease"/>
    <property type="match status" value="1"/>
</dbReference>
<dbReference type="Pfam" id="PF01850">
    <property type="entry name" value="PIN"/>
    <property type="match status" value="1"/>
</dbReference>
<sequence length="136" mass="15150">MKLCDSSVLVDIDRGGVDERVAKLDDEGCHAISSVTVTELRHGVNKRYEDETSRQDALDDLDRLLARFELLEIDRAVATAAADIITELQRSGKPLHDLHDVYVAATAKVEQLPVLTANVDHFERMDGVTVVDWTSY</sequence>
<keyword evidence="5 8" id="KW-0378">Hydrolase</keyword>
<dbReference type="GO" id="GO:0000287">
    <property type="term" value="F:magnesium ion binding"/>
    <property type="evidence" value="ECO:0007669"/>
    <property type="project" value="UniProtKB-UniRule"/>
</dbReference>
<dbReference type="GO" id="GO:0090729">
    <property type="term" value="F:toxin activity"/>
    <property type="evidence" value="ECO:0007669"/>
    <property type="project" value="UniProtKB-KW"/>
</dbReference>
<keyword evidence="8" id="KW-0800">Toxin</keyword>
<dbReference type="PANTHER" id="PTHR33653:SF1">
    <property type="entry name" value="RIBONUCLEASE VAPC2"/>
    <property type="match status" value="1"/>
</dbReference>
<comment type="cofactor">
    <cofactor evidence="1 8">
        <name>Mg(2+)</name>
        <dbReference type="ChEBI" id="CHEBI:18420"/>
    </cofactor>
</comment>
<evidence type="ECO:0000256" key="1">
    <source>
        <dbReference type="ARBA" id="ARBA00001946"/>
    </source>
</evidence>